<keyword evidence="6 8" id="KW-1133">Transmembrane helix</keyword>
<dbReference type="STRING" id="1797729.A3A60_03400"/>
<evidence type="ECO:0000256" key="3">
    <source>
        <dbReference type="ARBA" id="ARBA00022475"/>
    </source>
</evidence>
<sequence>MFYDFTKRTIDIIGSIVALIIFSPIIIFFAAVVKITSPGPIFYTPTRVGKGGRLFKMLKFRSMFMYKINGKVVHAQKYLELNPKLKNEYQKNSFKLTSDPRVTPVGKFLRRFSIDEMPQLVNVFAGDMSLVGPRAYQPDELDHQQKVYQQTAKYVNIILRARPGVSGPWQVSGRSHINFDRRVVMDAGYVNRRSALYDIWLIIKTPIAMIVGTGAI</sequence>
<evidence type="ECO:0000256" key="6">
    <source>
        <dbReference type="ARBA" id="ARBA00022989"/>
    </source>
</evidence>
<comment type="similarity">
    <text evidence="2">Belongs to the bacterial sugar transferase family.</text>
</comment>
<evidence type="ECO:0000256" key="2">
    <source>
        <dbReference type="ARBA" id="ARBA00006464"/>
    </source>
</evidence>
<keyword evidence="3" id="KW-1003">Cell membrane</keyword>
<evidence type="ECO:0000256" key="1">
    <source>
        <dbReference type="ARBA" id="ARBA00004236"/>
    </source>
</evidence>
<reference evidence="10 11" key="1">
    <citation type="journal article" date="2016" name="Nat. Commun.">
        <title>Thousands of microbial genomes shed light on interconnected biogeochemical processes in an aquifer system.</title>
        <authorList>
            <person name="Anantharaman K."/>
            <person name="Brown C.T."/>
            <person name="Hug L.A."/>
            <person name="Sharon I."/>
            <person name="Castelle C.J."/>
            <person name="Probst A.J."/>
            <person name="Thomas B.C."/>
            <person name="Singh A."/>
            <person name="Wilkins M.J."/>
            <person name="Karaoz U."/>
            <person name="Brodie E.L."/>
            <person name="Williams K.H."/>
            <person name="Hubbard S.S."/>
            <person name="Banfield J.F."/>
        </authorList>
    </citation>
    <scope>NUCLEOTIDE SEQUENCE [LARGE SCALE GENOMIC DNA]</scope>
</reference>
<evidence type="ECO:0000256" key="4">
    <source>
        <dbReference type="ARBA" id="ARBA00022679"/>
    </source>
</evidence>
<protein>
    <recommendedName>
        <fullName evidence="9">Bacterial sugar transferase domain-containing protein</fullName>
    </recommendedName>
</protein>
<evidence type="ECO:0000256" key="5">
    <source>
        <dbReference type="ARBA" id="ARBA00022692"/>
    </source>
</evidence>
<keyword evidence="5 8" id="KW-0812">Transmembrane</keyword>
<comment type="subcellular location">
    <subcellularLocation>
        <location evidence="1">Cell membrane</location>
    </subcellularLocation>
</comment>
<keyword evidence="4" id="KW-0808">Transferase</keyword>
<evidence type="ECO:0000256" key="7">
    <source>
        <dbReference type="ARBA" id="ARBA00023136"/>
    </source>
</evidence>
<name>A0A1F5I3Y5_9BACT</name>
<evidence type="ECO:0000313" key="10">
    <source>
        <dbReference type="EMBL" id="OGE11128.1"/>
    </source>
</evidence>
<dbReference type="GO" id="GO:0016780">
    <property type="term" value="F:phosphotransferase activity, for other substituted phosphate groups"/>
    <property type="evidence" value="ECO:0007669"/>
    <property type="project" value="TreeGrafter"/>
</dbReference>
<accession>A0A1F5I3Y5</accession>
<evidence type="ECO:0000259" key="9">
    <source>
        <dbReference type="Pfam" id="PF02397"/>
    </source>
</evidence>
<evidence type="ECO:0000313" key="11">
    <source>
        <dbReference type="Proteomes" id="UP000179227"/>
    </source>
</evidence>
<dbReference type="GO" id="GO:0005886">
    <property type="term" value="C:plasma membrane"/>
    <property type="evidence" value="ECO:0007669"/>
    <property type="project" value="UniProtKB-SubCell"/>
</dbReference>
<organism evidence="10 11">
    <name type="scientific">Candidatus Curtissbacteria bacterium RIFCSPLOWO2_01_FULL_42_26</name>
    <dbReference type="NCBI Taxonomy" id="1797729"/>
    <lineage>
        <taxon>Bacteria</taxon>
        <taxon>Candidatus Curtissiibacteriota</taxon>
    </lineage>
</organism>
<dbReference type="Proteomes" id="UP000179227">
    <property type="component" value="Unassembled WGS sequence"/>
</dbReference>
<dbReference type="AlphaFoldDB" id="A0A1F5I3Y5"/>
<comment type="caution">
    <text evidence="10">The sequence shown here is derived from an EMBL/GenBank/DDBJ whole genome shotgun (WGS) entry which is preliminary data.</text>
</comment>
<feature type="domain" description="Bacterial sugar transferase" evidence="9">
    <location>
        <begin position="7"/>
        <end position="210"/>
    </location>
</feature>
<dbReference type="EMBL" id="MFBS01000003">
    <property type="protein sequence ID" value="OGE11128.1"/>
    <property type="molecule type" value="Genomic_DNA"/>
</dbReference>
<keyword evidence="7 8" id="KW-0472">Membrane</keyword>
<dbReference type="InterPro" id="IPR003362">
    <property type="entry name" value="Bact_transf"/>
</dbReference>
<evidence type="ECO:0000256" key="8">
    <source>
        <dbReference type="SAM" id="Phobius"/>
    </source>
</evidence>
<dbReference type="PANTHER" id="PTHR30576:SF4">
    <property type="entry name" value="UNDECAPRENYL-PHOSPHATE GALACTOSE PHOSPHOTRANSFERASE"/>
    <property type="match status" value="1"/>
</dbReference>
<feature type="transmembrane region" description="Helical" evidence="8">
    <location>
        <begin position="12"/>
        <end position="33"/>
    </location>
</feature>
<proteinExistence type="inferred from homology"/>
<gene>
    <name evidence="10" type="ORF">A3A60_03400</name>
</gene>
<dbReference type="PANTHER" id="PTHR30576">
    <property type="entry name" value="COLANIC BIOSYNTHESIS UDP-GLUCOSE LIPID CARRIER TRANSFERASE"/>
    <property type="match status" value="1"/>
</dbReference>
<dbReference type="Pfam" id="PF02397">
    <property type="entry name" value="Bac_transf"/>
    <property type="match status" value="1"/>
</dbReference>